<dbReference type="Proteomes" id="UP000499080">
    <property type="component" value="Unassembled WGS sequence"/>
</dbReference>
<organism evidence="2 3">
    <name type="scientific">Araneus ventricosus</name>
    <name type="common">Orbweaver spider</name>
    <name type="synonym">Epeira ventricosa</name>
    <dbReference type="NCBI Taxonomy" id="182803"/>
    <lineage>
        <taxon>Eukaryota</taxon>
        <taxon>Metazoa</taxon>
        <taxon>Ecdysozoa</taxon>
        <taxon>Arthropoda</taxon>
        <taxon>Chelicerata</taxon>
        <taxon>Arachnida</taxon>
        <taxon>Araneae</taxon>
        <taxon>Araneomorphae</taxon>
        <taxon>Entelegynae</taxon>
        <taxon>Araneoidea</taxon>
        <taxon>Araneidae</taxon>
        <taxon>Araneus</taxon>
    </lineage>
</organism>
<keyword evidence="3" id="KW-1185">Reference proteome</keyword>
<reference evidence="2 3" key="1">
    <citation type="journal article" date="2019" name="Sci. Rep.">
        <title>Orb-weaving spider Araneus ventricosus genome elucidates the spidroin gene catalogue.</title>
        <authorList>
            <person name="Kono N."/>
            <person name="Nakamura H."/>
            <person name="Ohtoshi R."/>
            <person name="Moran D.A.P."/>
            <person name="Shinohara A."/>
            <person name="Yoshida Y."/>
            <person name="Fujiwara M."/>
            <person name="Mori M."/>
            <person name="Tomita M."/>
            <person name="Arakawa K."/>
        </authorList>
    </citation>
    <scope>NUCLEOTIDE SEQUENCE [LARGE SCALE GENOMIC DNA]</scope>
</reference>
<dbReference type="AlphaFoldDB" id="A0A4Y2UF00"/>
<proteinExistence type="predicted"/>
<gene>
    <name evidence="2" type="ORF">AVEN_18628_1</name>
    <name evidence="1" type="ORF">AVEN_246741_1</name>
</gene>
<evidence type="ECO:0000313" key="3">
    <source>
        <dbReference type="Proteomes" id="UP000499080"/>
    </source>
</evidence>
<name>A0A4Y2UF00_ARAVE</name>
<dbReference type="EMBL" id="BGPR01035718">
    <property type="protein sequence ID" value="GBO10674.1"/>
    <property type="molecule type" value="Genomic_DNA"/>
</dbReference>
<evidence type="ECO:0000313" key="1">
    <source>
        <dbReference type="EMBL" id="GBO01939.1"/>
    </source>
</evidence>
<accession>A0A4Y2UF00</accession>
<comment type="caution">
    <text evidence="2">The sequence shown here is derived from an EMBL/GenBank/DDBJ whole genome shotgun (WGS) entry which is preliminary data.</text>
</comment>
<dbReference type="EMBL" id="BGPR01029847">
    <property type="protein sequence ID" value="GBO01939.1"/>
    <property type="molecule type" value="Genomic_DNA"/>
</dbReference>
<protein>
    <submittedName>
        <fullName evidence="2">Uncharacterized protein</fullName>
    </submittedName>
</protein>
<sequence length="140" mass="16317">MPRTCENHPNSFCYVCSQLTFKKQRKHLTPLVKNFYALYFGFSNGDQDKSWAPHIACKSCCSNMTSGLKGSRHMPFSIPMIWKRNKRPFHRLLFSFDRYFINRVAFEAYSRVSKSSISNQACTPWFGTTYTETTGNLESR</sequence>
<dbReference type="OrthoDB" id="8063408at2759"/>
<evidence type="ECO:0000313" key="2">
    <source>
        <dbReference type="EMBL" id="GBO10674.1"/>
    </source>
</evidence>